<proteinExistence type="inferred from homology"/>
<dbReference type="SUPFAM" id="SSF143120">
    <property type="entry name" value="YefM-like"/>
    <property type="match status" value="1"/>
</dbReference>
<dbReference type="PANTHER" id="PTHR35377">
    <property type="entry name" value="ANTITOXIN VAPB49-RELATED-RELATED"/>
    <property type="match status" value="1"/>
</dbReference>
<evidence type="ECO:0000313" key="4">
    <source>
        <dbReference type="Proteomes" id="UP000503399"/>
    </source>
</evidence>
<comment type="similarity">
    <text evidence="1 2">Belongs to the phD/YefM antitoxin family.</text>
</comment>
<evidence type="ECO:0000256" key="1">
    <source>
        <dbReference type="ARBA" id="ARBA00009981"/>
    </source>
</evidence>
<dbReference type="KEGG" id="hfv:R50_0544"/>
<keyword evidence="4" id="KW-1185">Reference proteome</keyword>
<gene>
    <name evidence="3" type="ORF">R50_0544</name>
</gene>
<dbReference type="Pfam" id="PF02604">
    <property type="entry name" value="PhdYeFM_antitox"/>
    <property type="match status" value="1"/>
</dbReference>
<dbReference type="InterPro" id="IPR051416">
    <property type="entry name" value="phD-YefM_TA_antitoxins"/>
</dbReference>
<reference evidence="3 4" key="1">
    <citation type="submission" date="2020-02" db="EMBL/GenBank/DDBJ databases">
        <authorList>
            <person name="Hogendoorn C."/>
        </authorList>
    </citation>
    <scope>NUCLEOTIDE SEQUENCE [LARGE SCALE GENOMIC DNA]</scope>
    <source>
        <strain evidence="3">R501</strain>
    </source>
</reference>
<organism evidence="3 4">
    <name type="scientific">Candidatus Hydrogenisulfobacillus filiaventi</name>
    <dbReference type="NCBI Taxonomy" id="2707344"/>
    <lineage>
        <taxon>Bacteria</taxon>
        <taxon>Bacillati</taxon>
        <taxon>Bacillota</taxon>
        <taxon>Clostridia</taxon>
        <taxon>Eubacteriales</taxon>
        <taxon>Clostridiales Family XVII. Incertae Sedis</taxon>
        <taxon>Candidatus Hydrogenisulfobacillus</taxon>
    </lineage>
</organism>
<dbReference type="NCBIfam" id="TIGR01552">
    <property type="entry name" value="phd_fam"/>
    <property type="match status" value="1"/>
</dbReference>
<name>A0A6F8ZEF8_9FIRM</name>
<dbReference type="Proteomes" id="UP000503399">
    <property type="component" value="Chromosome"/>
</dbReference>
<dbReference type="AlphaFoldDB" id="A0A6F8ZEF8"/>
<comment type="function">
    <text evidence="2">Antitoxin component of a type II toxin-antitoxin (TA) system.</text>
</comment>
<dbReference type="Gene3D" id="3.40.1620.10">
    <property type="entry name" value="YefM-like domain"/>
    <property type="match status" value="1"/>
</dbReference>
<dbReference type="InterPro" id="IPR006442">
    <property type="entry name" value="Antitoxin_Phd/YefM"/>
</dbReference>
<sequence length="79" mass="8829">MEQIGAYDAKVRLAELLNRVAQGETILITKNGKPMAYLTPPPQGRTRTVAEAAEALKKFAKGRRLEMPLKEAIEEGRRH</sequence>
<dbReference type="EMBL" id="LR778114">
    <property type="protein sequence ID" value="CAB1128050.1"/>
    <property type="molecule type" value="Genomic_DNA"/>
</dbReference>
<accession>A0A6F8ZEF8</accession>
<evidence type="ECO:0000256" key="2">
    <source>
        <dbReference type="RuleBase" id="RU362080"/>
    </source>
</evidence>
<dbReference type="InterPro" id="IPR036165">
    <property type="entry name" value="YefM-like_sf"/>
</dbReference>
<evidence type="ECO:0000313" key="3">
    <source>
        <dbReference type="EMBL" id="CAB1128050.1"/>
    </source>
</evidence>
<protein>
    <recommendedName>
        <fullName evidence="2">Antitoxin</fullName>
    </recommendedName>
</protein>